<organism evidence="1 2">
    <name type="scientific">Candidatus Nealsonbacteria bacterium CG23_combo_of_CG06-09_8_20_14_all_40_13</name>
    <dbReference type="NCBI Taxonomy" id="1974724"/>
    <lineage>
        <taxon>Bacteria</taxon>
        <taxon>Candidatus Nealsoniibacteriota</taxon>
    </lineage>
</organism>
<proteinExistence type="predicted"/>
<protein>
    <submittedName>
        <fullName evidence="1">Uncharacterized protein</fullName>
    </submittedName>
</protein>
<sequence>MSKRTIALLVSVFVLLLVLNVGILYGVQSGKVQLGAAVTTRGAINPNQTYPPGSNATAPVYFTLFKMSDNAAVFRTNNKVSQNAVRWVILAVKNNYWVDLNNIKVWIGISNVWGSSIDNDSATIDGVTYRRIYNGQRDIRRGGSWRITQSQIGQIGPITQVRDNPALIAVVYSGTLPTNTTSIQTLYSQVLPLVQESGYLTFVDEKGNGADPKLLKEDKPFGTGDLKSAAGEDPLIRKVAVGNVLTYSVGVKNTSTAAKDVSIELKNHGFYGNVVSFAKFGSITDIAAGTPLNYGMTSNPNSPIGLFTRVNANEYFHLTLKIQVLGLTNLAWGAQKEAMIEAKIFEGRENFMGSAQTSMPIAEWQ</sequence>
<comment type="caution">
    <text evidence="1">The sequence shown here is derived from an EMBL/GenBank/DDBJ whole genome shotgun (WGS) entry which is preliminary data.</text>
</comment>
<name>A0A2G9YQE8_9BACT</name>
<evidence type="ECO:0000313" key="1">
    <source>
        <dbReference type="EMBL" id="PIP21477.1"/>
    </source>
</evidence>
<accession>A0A2G9YQE8</accession>
<dbReference type="AlphaFoldDB" id="A0A2G9YQE8"/>
<gene>
    <name evidence="1" type="ORF">COX39_02695</name>
</gene>
<reference evidence="1 2" key="1">
    <citation type="submission" date="2017-09" db="EMBL/GenBank/DDBJ databases">
        <title>Depth-based differentiation of microbial function through sediment-hosted aquifers and enrichment of novel symbionts in the deep terrestrial subsurface.</title>
        <authorList>
            <person name="Probst A.J."/>
            <person name="Ladd B."/>
            <person name="Jarett J.K."/>
            <person name="Geller-Mcgrath D.E."/>
            <person name="Sieber C.M."/>
            <person name="Emerson J.B."/>
            <person name="Anantharaman K."/>
            <person name="Thomas B.C."/>
            <person name="Malmstrom R."/>
            <person name="Stieglmeier M."/>
            <person name="Klingl A."/>
            <person name="Woyke T."/>
            <person name="Ryan C.M."/>
            <person name="Banfield J.F."/>
        </authorList>
    </citation>
    <scope>NUCLEOTIDE SEQUENCE [LARGE SCALE GENOMIC DNA]</scope>
    <source>
        <strain evidence="1">CG23_combo_of_CG06-09_8_20_14_all_40_13</strain>
    </source>
</reference>
<dbReference type="EMBL" id="PCRM01000037">
    <property type="protein sequence ID" value="PIP21477.1"/>
    <property type="molecule type" value="Genomic_DNA"/>
</dbReference>
<evidence type="ECO:0000313" key="2">
    <source>
        <dbReference type="Proteomes" id="UP000231567"/>
    </source>
</evidence>
<dbReference type="Proteomes" id="UP000231567">
    <property type="component" value="Unassembled WGS sequence"/>
</dbReference>